<feature type="compositionally biased region" description="Basic and acidic residues" evidence="14">
    <location>
        <begin position="667"/>
        <end position="689"/>
    </location>
</feature>
<feature type="compositionally biased region" description="Pro residues" evidence="14">
    <location>
        <begin position="331"/>
        <end position="340"/>
    </location>
</feature>
<dbReference type="PANTHER" id="PTHR13413:SF0">
    <property type="entry name" value="YLP MOTIF-CONTAINING PROTEIN 1"/>
    <property type="match status" value="1"/>
</dbReference>
<dbReference type="Pfam" id="PF26583">
    <property type="entry name" value="Spectrin_YLPM1"/>
    <property type="match status" value="1"/>
</dbReference>
<keyword evidence="13" id="KW-0175">Coiled coil</keyword>
<feature type="compositionally biased region" description="Pro residues" evidence="14">
    <location>
        <begin position="429"/>
        <end position="441"/>
    </location>
</feature>
<evidence type="ECO:0000313" key="17">
    <source>
        <dbReference type="Proteomes" id="UP000076502"/>
    </source>
</evidence>
<evidence type="ECO:0000256" key="5">
    <source>
        <dbReference type="ARBA" id="ARBA00022843"/>
    </source>
</evidence>
<dbReference type="GO" id="GO:0032204">
    <property type="term" value="P:regulation of telomere maintenance"/>
    <property type="evidence" value="ECO:0007669"/>
    <property type="project" value="TreeGrafter"/>
</dbReference>
<feature type="region of interest" description="Disordered" evidence="14">
    <location>
        <begin position="325"/>
        <end position="344"/>
    </location>
</feature>
<dbReference type="GO" id="GO:0016607">
    <property type="term" value="C:nuclear speck"/>
    <property type="evidence" value="ECO:0007669"/>
    <property type="project" value="UniProtKB-SubCell"/>
</dbReference>
<feature type="region of interest" description="Disordered" evidence="14">
    <location>
        <begin position="1052"/>
        <end position="1425"/>
    </location>
</feature>
<feature type="compositionally biased region" description="Polar residues" evidence="14">
    <location>
        <begin position="445"/>
        <end position="461"/>
    </location>
</feature>
<evidence type="ECO:0000256" key="11">
    <source>
        <dbReference type="ARBA" id="ARBA00068971"/>
    </source>
</evidence>
<feature type="compositionally biased region" description="Acidic residues" evidence="14">
    <location>
        <begin position="1947"/>
        <end position="1956"/>
    </location>
</feature>
<gene>
    <name evidence="16" type="ORF">WN55_02946</name>
</gene>
<feature type="compositionally biased region" description="Basic and acidic residues" evidence="14">
    <location>
        <begin position="1597"/>
        <end position="1688"/>
    </location>
</feature>
<keyword evidence="7" id="KW-0804">Transcription</keyword>
<organism evidence="16 17">
    <name type="scientific">Dufourea novaeangliae</name>
    <name type="common">Sweat bee</name>
    <dbReference type="NCBI Taxonomy" id="178035"/>
    <lineage>
        <taxon>Eukaryota</taxon>
        <taxon>Metazoa</taxon>
        <taxon>Ecdysozoa</taxon>
        <taxon>Arthropoda</taxon>
        <taxon>Hexapoda</taxon>
        <taxon>Insecta</taxon>
        <taxon>Pterygota</taxon>
        <taxon>Neoptera</taxon>
        <taxon>Endopterygota</taxon>
        <taxon>Hymenoptera</taxon>
        <taxon>Apocrita</taxon>
        <taxon>Aculeata</taxon>
        <taxon>Apoidea</taxon>
        <taxon>Anthophila</taxon>
        <taxon>Halictidae</taxon>
        <taxon>Rophitinae</taxon>
        <taxon>Dufourea</taxon>
    </lineage>
</organism>
<comment type="subunit">
    <text evidence="10">Interacts with PPP1CA and NCOA5. Forms a complex with ILF2, ILF3, KHDRBS1, RBMX, NCOA5 and PPP1CA.</text>
</comment>
<sequence length="2057" mass="229799">MQNWNQWQLSAGAVASTMPQPPVYAAPGADPMAMMQAYMQYYSQPAPSGYTTEQWAAAQQQNWAQWQQWQQQYQQWQTQYGEKYQETMKHMSAQNMNLANQVSQLPIVQPPPPLPKEDTKPPLPPTTINTYQFTSMPPPHQNNLPLFPAKQNANAEMQTSVQSYPQNPPLPPNQPPLPPESSSSSKEGNLTGKRGSSSVSESSSAKKLKVEDDELTEAEKTFDAQFKQWEEQFNKWKEQNANHPDKTQYKQYEAKWTSWREKLIERREQMRRKREQQKQAVAKAEVEKNKTIPGDEKILNILTSTENQGLINNLLGIGKTLGLTGKQNTSVPPPPPPPPATETVASSVHTSTMVSSSQGTSQVSTSQPTAMNMMSSNAMTSSPWNSQQWAPQYNTGVNVSGFPNYQSMTGVPPPPFGTPSTQMAAPNFTQPPPNFAQPPPGFTGNDRQNANARPSVPSNMQGRPPPFGSSNVNSPDGNHAPTDRLSQTGPPGNFGNSELNRQKDGAPLDRFGRDGTNEQGNSFRPNDLYGQRNDGYKFNDERSLETDQFRRDDRNYQEQSNNQFNQQKNVFGSDRFAAGNDRFGPGSNRFGPNDRFGPGNDRFGLGNDRPVLGTTDRFGPGDTRFGNDRFGPPSERTGQGGDNVSDRYGPNDRFGHSNESFGPGGDRFNRGNLDRKSNFDPKDTGDRRGFNRPNQFQPPDKFAPELKKLMEKRRAAFDVFRPSFLDSDKSCNVGSLSESFKRITGDSPFMKSGNNNFGPRGPPGPSNFRMPGDLKPQGNFDFGPRYPMGIGRNTSIDLRDGVPFRGPTSSPQQVHDPINTELRSDTINLGNDTHMIKENKGESVGGADQTELTNFQPSEQNIDNTRKDDLNHYSVSTEIPLLEKSPWTEGQFPADNSAQKDPTNMSIDGENSSSIPLEQDTQNVINEATETNQDVSGNDNGVNKKTEVLPFMGENDPKPEDLNMEPPPELPNLGPVTTGTIEPMDPLCRTDGKESSPPPLLNRPDCPNPGNYFDPAFGPKGMQFRPNAPFLGPRGPNDSRFPMFEPRGPMPFSPTGPNAYSLGPRGPNVGQFGLRGPNSGQFDSRSPSEEQFRSRGPNDGPFAPRGPNNGLFAPRGPNNGPFGPRGSNIGQFGPRYEGQFGPRRPNEGQFGPRGPSDGQFGPRGPSDGQFGPRGPGDGQFGPRGPSDGLFGPRGPSDGQFGPRGPNDGQFGPRGPNDGQFGPRGPSDGQFGPRGPNDSQFMPQGPNRQFGLGRPNDASFDNRGPNNLQFPPRGSNEGQPKFSGPSDTLFGSRRNETPHLRSPSGSKGTFDTPADGSFGPQGQSDTFFGSRGSLGGSNDSFTTRDKVNNMCSKNRENSDAGNSDTRGDGGVFKPKDQMPIEPGIQQGKFDSNDKQNPGWRQQFSKNVLGDTDQRSGQDFGYNDKPMLARNDPFNQTAMNNMERRSPLDVNKSNVPDIRSDKTMSELTIGETSSGSEYSKFNSPNTYMKRPMDNRQSQVRCPTVKEFCIERQFNYNHAGATTEKKFVEHIPAKVVDYAHTSHSSIQDHLTPVQCFDYGHGNLKPLVPEREAQPKKDFKDWEENEQNLKEYTEKIRSYEHYSSKTDGRSGDYRHRRHSNDYVDDKRAEREYREKDDYRPKDRDDRIFDRVSSKNQDSRHDKNANKERTRERCEPPQKETNKEHKKDEDRSKGNVNWQENSNKSIVETIPSDSSVTDTQHNVLEPAPKTLELAKTPNCTMVDDLLCPPGRQNRPPKIAIILRGPPGSGKSFVAKLIKDREVEQGGSAPRILSLDDYFLVEKEIESTDDNGKKVTVKDMVYEYEEAMEQSYITSLVKAFKKNITDGFFSFIILDCINEKICDYEEMWSFAKTKGFKVYVCEMEMDLQICLKRNIHNRTEDEINRIIDYFEPTPSYHQKLDVNSMLQDQAIEEVHMEDSEETQEKVPSPQNEDSQDSQEDTQDGVGVSKWERMEAEDKLDRLDGLARKKNEGKVQTMKDFLQVPDYYNMEDTSGKKRVRWADLEERKEQEKMRAVGFVVGHTNWDRMMDPTKGGSALTRTKYI</sequence>
<feature type="domain" description="YLPM1-like spectrin repeat" evidence="15">
    <location>
        <begin position="206"/>
        <end position="283"/>
    </location>
</feature>
<reference evidence="16 17" key="1">
    <citation type="submission" date="2015-07" db="EMBL/GenBank/DDBJ databases">
        <title>The genome of Dufourea novaeangliae.</title>
        <authorList>
            <person name="Pan H."/>
            <person name="Kapheim K."/>
        </authorList>
    </citation>
    <scope>NUCLEOTIDE SEQUENCE [LARGE SCALE GENOMIC DNA]</scope>
    <source>
        <strain evidence="16">0120121106</strain>
        <tissue evidence="16">Whole body</tissue>
    </source>
</reference>
<evidence type="ECO:0000259" key="15">
    <source>
        <dbReference type="Pfam" id="PF26583"/>
    </source>
</evidence>
<dbReference type="FunFam" id="3.40.50.300:FF:000399">
    <property type="entry name" value="YLP motif containing 1"/>
    <property type="match status" value="1"/>
</dbReference>
<keyword evidence="5" id="KW-0832">Ubl conjugation</keyword>
<dbReference type="STRING" id="178035.A0A154PJK3"/>
<dbReference type="InterPro" id="IPR026314">
    <property type="entry name" value="YLP_motif_con_p1"/>
</dbReference>
<evidence type="ECO:0000256" key="2">
    <source>
        <dbReference type="ARBA" id="ARBA00022481"/>
    </source>
</evidence>
<feature type="region of interest" description="Disordered" evidence="14">
    <location>
        <begin position="1597"/>
        <end position="1713"/>
    </location>
</feature>
<feature type="coiled-coil region" evidence="13">
    <location>
        <begin position="260"/>
        <end position="287"/>
    </location>
</feature>
<feature type="compositionally biased region" description="Polar residues" evidence="14">
    <location>
        <begin position="151"/>
        <end position="164"/>
    </location>
</feature>
<feature type="compositionally biased region" description="Polar residues" evidence="14">
    <location>
        <begin position="1393"/>
        <end position="1404"/>
    </location>
</feature>
<feature type="region of interest" description="Disordered" evidence="14">
    <location>
        <begin position="1928"/>
        <end position="1967"/>
    </location>
</feature>
<feature type="compositionally biased region" description="Low complexity" evidence="14">
    <location>
        <begin position="1114"/>
        <end position="1126"/>
    </location>
</feature>
<keyword evidence="6" id="KW-0805">Transcription regulation</keyword>
<dbReference type="InterPro" id="IPR058903">
    <property type="entry name" value="Spectrin_YLPM1-like"/>
</dbReference>
<keyword evidence="4" id="KW-1017">Isopeptide bond</keyword>
<feature type="compositionally biased region" description="Basic and acidic residues" evidence="14">
    <location>
        <begin position="500"/>
        <end position="516"/>
    </location>
</feature>
<comment type="subcellular location">
    <subcellularLocation>
        <location evidence="1">Nucleus speckle</location>
    </subcellularLocation>
</comment>
<feature type="region of interest" description="Disordered" evidence="14">
    <location>
        <begin position="105"/>
        <end position="214"/>
    </location>
</feature>
<feature type="compositionally biased region" description="Polar residues" evidence="14">
    <location>
        <begin position="850"/>
        <end position="863"/>
    </location>
</feature>
<evidence type="ECO:0000256" key="10">
    <source>
        <dbReference type="ARBA" id="ARBA00065932"/>
    </source>
</evidence>
<evidence type="ECO:0000256" key="3">
    <source>
        <dbReference type="ARBA" id="ARBA00022491"/>
    </source>
</evidence>
<dbReference type="OrthoDB" id="513595at2759"/>
<feature type="region of interest" description="Disordered" evidence="14">
    <location>
        <begin position="929"/>
        <end position="1010"/>
    </location>
</feature>
<evidence type="ECO:0000256" key="13">
    <source>
        <dbReference type="SAM" id="Coils"/>
    </source>
</evidence>
<proteinExistence type="predicted"/>
<evidence type="ECO:0000256" key="14">
    <source>
        <dbReference type="SAM" id="MobiDB-lite"/>
    </source>
</evidence>
<dbReference type="InterPro" id="IPR027417">
    <property type="entry name" value="P-loop_NTPase"/>
</dbReference>
<feature type="region of interest" description="Disordered" evidence="14">
    <location>
        <begin position="584"/>
        <end position="701"/>
    </location>
</feature>
<accession>A0A154PJK3</accession>
<feature type="compositionally biased region" description="Basic and acidic residues" evidence="14">
    <location>
        <begin position="1341"/>
        <end position="1357"/>
    </location>
</feature>
<feature type="compositionally biased region" description="Basic and acidic residues" evidence="14">
    <location>
        <begin position="534"/>
        <end position="556"/>
    </location>
</feature>
<feature type="region of interest" description="Disordered" evidence="14">
    <location>
        <begin position="837"/>
        <end position="869"/>
    </location>
</feature>
<evidence type="ECO:0000256" key="9">
    <source>
        <dbReference type="ARBA" id="ARBA00058677"/>
    </source>
</evidence>
<dbReference type="EMBL" id="KQ434924">
    <property type="protein sequence ID" value="KZC11664.1"/>
    <property type="molecule type" value="Genomic_DNA"/>
</dbReference>
<name>A0A154PJK3_DUFNO</name>
<dbReference type="PANTHER" id="PTHR13413">
    <property type="entry name" value="YLP MOTIF CONTAINING PROTEIN NUCLEAR PROTEIN ZAP"/>
    <property type="match status" value="1"/>
</dbReference>
<keyword evidence="3" id="KW-0678">Repressor</keyword>
<evidence type="ECO:0000256" key="6">
    <source>
        <dbReference type="ARBA" id="ARBA00023015"/>
    </source>
</evidence>
<feature type="region of interest" description="Disordered" evidence="14">
    <location>
        <begin position="1466"/>
        <end position="1492"/>
    </location>
</feature>
<evidence type="ECO:0000256" key="4">
    <source>
        <dbReference type="ARBA" id="ARBA00022499"/>
    </source>
</evidence>
<evidence type="ECO:0000256" key="12">
    <source>
        <dbReference type="ARBA" id="ARBA00083294"/>
    </source>
</evidence>
<protein>
    <recommendedName>
        <fullName evidence="11">YLP motif-containing protein 1</fullName>
    </recommendedName>
    <alternativeName>
        <fullName evidence="12">Nuclear protein ZAP3</fullName>
    </alternativeName>
</protein>
<comment type="function">
    <text evidence="9">Plays a role in the reduction of telomerase activity during differentiation of embryonic stem cells by binding to the core promoter of TERT and controlling its down-regulation.</text>
</comment>
<evidence type="ECO:0000256" key="8">
    <source>
        <dbReference type="ARBA" id="ARBA00023242"/>
    </source>
</evidence>
<feature type="compositionally biased region" description="Polar residues" evidence="14">
    <location>
        <begin position="894"/>
        <end position="916"/>
    </location>
</feature>
<dbReference type="SUPFAM" id="SSF52540">
    <property type="entry name" value="P-loop containing nucleoside triphosphate hydrolases"/>
    <property type="match status" value="1"/>
</dbReference>
<dbReference type="Gene3D" id="3.40.50.300">
    <property type="entry name" value="P-loop containing nucleotide triphosphate hydrolases"/>
    <property type="match status" value="1"/>
</dbReference>
<feature type="region of interest" description="Disordered" evidence="14">
    <location>
        <begin position="882"/>
        <end position="916"/>
    </location>
</feature>
<feature type="compositionally biased region" description="Gly residues" evidence="14">
    <location>
        <begin position="1171"/>
        <end position="1181"/>
    </location>
</feature>
<evidence type="ECO:0000256" key="1">
    <source>
        <dbReference type="ARBA" id="ARBA00004324"/>
    </source>
</evidence>
<feature type="compositionally biased region" description="Polar residues" evidence="14">
    <location>
        <begin position="1468"/>
        <end position="1484"/>
    </location>
</feature>
<keyword evidence="17" id="KW-1185">Reference proteome</keyword>
<feature type="compositionally biased region" description="Pro residues" evidence="14">
    <location>
        <begin position="166"/>
        <end position="179"/>
    </location>
</feature>
<keyword evidence="8" id="KW-0539">Nucleus</keyword>
<evidence type="ECO:0000256" key="7">
    <source>
        <dbReference type="ARBA" id="ARBA00023163"/>
    </source>
</evidence>
<feature type="compositionally biased region" description="Polar residues" evidence="14">
    <location>
        <begin position="557"/>
        <end position="566"/>
    </location>
</feature>
<evidence type="ECO:0000313" key="16">
    <source>
        <dbReference type="EMBL" id="KZC11664.1"/>
    </source>
</evidence>
<feature type="compositionally biased region" description="Polar residues" evidence="14">
    <location>
        <begin position="1689"/>
        <end position="1713"/>
    </location>
</feature>
<keyword evidence="2" id="KW-0488">Methylation</keyword>
<dbReference type="Proteomes" id="UP000076502">
    <property type="component" value="Unassembled WGS sequence"/>
</dbReference>
<feature type="region of interest" description="Disordered" evidence="14">
    <location>
        <begin position="406"/>
        <end position="566"/>
    </location>
</feature>
<feature type="compositionally biased region" description="Polar residues" evidence="14">
    <location>
        <begin position="484"/>
        <end position="499"/>
    </location>
</feature>
<feature type="compositionally biased region" description="Polar residues" evidence="14">
    <location>
        <begin position="929"/>
        <end position="941"/>
    </location>
</feature>